<dbReference type="Proteomes" id="UP001595593">
    <property type="component" value="Unassembled WGS sequence"/>
</dbReference>
<name>A0ABV7G295_9PROT</name>
<dbReference type="EMBL" id="JBHRTN010000018">
    <property type="protein sequence ID" value="MFC3126814.1"/>
    <property type="molecule type" value="Genomic_DNA"/>
</dbReference>
<proteinExistence type="predicted"/>
<dbReference type="InterPro" id="IPR012334">
    <property type="entry name" value="Pectin_lyas_fold"/>
</dbReference>
<gene>
    <name evidence="1" type="ORF">ACFOD4_17250</name>
</gene>
<protein>
    <submittedName>
        <fullName evidence="1">Phage tail fiber protein</fullName>
    </submittedName>
</protein>
<reference evidence="2" key="1">
    <citation type="journal article" date="2019" name="Int. J. Syst. Evol. Microbiol.">
        <title>The Global Catalogue of Microorganisms (GCM) 10K type strain sequencing project: providing services to taxonomists for standard genome sequencing and annotation.</title>
        <authorList>
            <consortium name="The Broad Institute Genomics Platform"/>
            <consortium name="The Broad Institute Genome Sequencing Center for Infectious Disease"/>
            <person name="Wu L."/>
            <person name="Ma J."/>
        </authorList>
    </citation>
    <scope>NUCLEOTIDE SEQUENCE [LARGE SCALE GENOMIC DNA]</scope>
    <source>
        <strain evidence="2">KCTC 52094</strain>
    </source>
</reference>
<accession>A0ABV7G295</accession>
<dbReference type="Gene3D" id="2.160.20.10">
    <property type="entry name" value="Single-stranded right-handed beta-helix, Pectin lyase-like"/>
    <property type="match status" value="1"/>
</dbReference>
<evidence type="ECO:0000313" key="2">
    <source>
        <dbReference type="Proteomes" id="UP001595593"/>
    </source>
</evidence>
<dbReference type="RefSeq" id="WP_379598400.1">
    <property type="nucleotide sequence ID" value="NZ_JBHRTN010000018.1"/>
</dbReference>
<dbReference type="SUPFAM" id="SSF51126">
    <property type="entry name" value="Pectin lyase-like"/>
    <property type="match status" value="1"/>
</dbReference>
<sequence>MADHIRIGDVAPRVHYAADGAQSIFVYPFPIFEADNLEVRLDGLVQSEGFTITGAGDSEGGTVVFHKAPVSGRQVVLRRRMVIERVSDFQPNGVLRARVLNDEMDRQVASLQEVREDLSNAIRIDPGDSPADLVLPLRDGRANRLLGFDSLGAITAVPRDPVLLAPFGGAIPRTVEDKLGERLSARDFGATGNGITDDGPALQAAMNAAAASAKYLDIGEGVHRTTIPLVLPGAAAGLSMRGSILYAGPAGIAALTIGDGAAMRNQAKHYSGLRVLRATISDWLDERDIGIVLRNLDACQVEIRQVEGFTIGIRTLGVELGFEDSTINLGRIVNNRIGLDVRTETAAAWNNSIRYIGGHFANASSVHPTMSRFGVRFSSAPGAYDRHNAHVFHGPGFELQRQGNPGTVEAIPFLFEVGDARTIAGHDLRMEGCSRYVAKVTGQVSDCFFSVGYTGTYGWVGNDVLYGPGVARNGVVVQPRHLALGAVTATRLFASAANVRARAYRDTTVSVTGAGLTGAIGFDEMAVLAGSPSTAPTTLSNAAFAGLTLIDGTNTLLTGDAVGLNTSRALGFVVNTRDCKEIVVAADGSKLRLVVMQFDAAENLLGQSAPVTLSAANMLWNPGRNAAEQVVEGLGSSYWWEMNVNLDQALNINYAGSVVDVVEGVNQLQRIRLHASCAYAIIGVRGGEAGALLRSLRLYCDPTRSPALIYGGGRSWGQRERTAVVPVAMQGLAAGARISIPVSLPRARGGDAATVGIYPDNNETGFISQLRLAAICTGSDAATVWIENLSAATVSIPASKLYVTCTKPRL</sequence>
<dbReference type="InterPro" id="IPR011050">
    <property type="entry name" value="Pectin_lyase_fold/virulence"/>
</dbReference>
<evidence type="ECO:0000313" key="1">
    <source>
        <dbReference type="EMBL" id="MFC3126814.1"/>
    </source>
</evidence>
<organism evidence="1 2">
    <name type="scientific">Teichococcus globiformis</name>
    <dbReference type="NCBI Taxonomy" id="2307229"/>
    <lineage>
        <taxon>Bacteria</taxon>
        <taxon>Pseudomonadati</taxon>
        <taxon>Pseudomonadota</taxon>
        <taxon>Alphaproteobacteria</taxon>
        <taxon>Acetobacterales</taxon>
        <taxon>Roseomonadaceae</taxon>
        <taxon>Roseomonas</taxon>
    </lineage>
</organism>
<keyword evidence="2" id="KW-1185">Reference proteome</keyword>
<comment type="caution">
    <text evidence="1">The sequence shown here is derived from an EMBL/GenBank/DDBJ whole genome shotgun (WGS) entry which is preliminary data.</text>
</comment>